<dbReference type="SUPFAM" id="SSF48403">
    <property type="entry name" value="Ankyrin repeat"/>
    <property type="match status" value="1"/>
</dbReference>
<evidence type="ECO:0000256" key="8">
    <source>
        <dbReference type="SAM" id="MobiDB-lite"/>
    </source>
</evidence>
<keyword evidence="4 7" id="KW-0547">Nucleotide-binding</keyword>
<dbReference type="GO" id="GO:0004674">
    <property type="term" value="F:protein serine/threonine kinase activity"/>
    <property type="evidence" value="ECO:0007669"/>
    <property type="project" value="UniProtKB-KW"/>
</dbReference>
<comment type="caution">
    <text evidence="10">The sequence shown here is derived from an EMBL/GenBank/DDBJ whole genome shotgun (WGS) entry which is preliminary data.</text>
</comment>
<dbReference type="PROSITE" id="PS50011">
    <property type="entry name" value="PROTEIN_KINASE_DOM"/>
    <property type="match status" value="1"/>
</dbReference>
<dbReference type="InterPro" id="IPR008271">
    <property type="entry name" value="Ser/Thr_kinase_AS"/>
</dbReference>
<dbReference type="GO" id="GO:0005524">
    <property type="term" value="F:ATP binding"/>
    <property type="evidence" value="ECO:0007669"/>
    <property type="project" value="UniProtKB-UniRule"/>
</dbReference>
<dbReference type="Pfam" id="PF07714">
    <property type="entry name" value="PK_Tyr_Ser-Thr"/>
    <property type="match status" value="1"/>
</dbReference>
<feature type="binding site" evidence="7">
    <location>
        <position position="517"/>
    </location>
    <ligand>
        <name>ATP</name>
        <dbReference type="ChEBI" id="CHEBI:30616"/>
    </ligand>
</feature>
<dbReference type="PANTHER" id="PTHR44329:SF214">
    <property type="entry name" value="PROTEIN KINASE DOMAIN-CONTAINING PROTEIN"/>
    <property type="match status" value="1"/>
</dbReference>
<dbReference type="InterPro" id="IPR000719">
    <property type="entry name" value="Prot_kinase_dom"/>
</dbReference>
<dbReference type="InterPro" id="IPR017441">
    <property type="entry name" value="Protein_kinase_ATP_BS"/>
</dbReference>
<dbReference type="OrthoDB" id="548168at2759"/>
<dbReference type="SUPFAM" id="SSF56112">
    <property type="entry name" value="Protein kinase-like (PK-like)"/>
    <property type="match status" value="1"/>
</dbReference>
<dbReference type="Gene3D" id="3.30.200.20">
    <property type="entry name" value="Phosphorylase Kinase, domain 1"/>
    <property type="match status" value="1"/>
</dbReference>
<dbReference type="Gene3D" id="1.25.40.20">
    <property type="entry name" value="Ankyrin repeat-containing domain"/>
    <property type="match status" value="1"/>
</dbReference>
<dbReference type="InterPro" id="IPR011009">
    <property type="entry name" value="Kinase-like_dom_sf"/>
</dbReference>
<evidence type="ECO:0000256" key="6">
    <source>
        <dbReference type="ARBA" id="ARBA00022840"/>
    </source>
</evidence>
<dbReference type="InterPro" id="IPR051681">
    <property type="entry name" value="Ser/Thr_Kinases-Pseudokinases"/>
</dbReference>
<organism evidence="10 11">
    <name type="scientific">Chlamydomonas eustigma</name>
    <dbReference type="NCBI Taxonomy" id="1157962"/>
    <lineage>
        <taxon>Eukaryota</taxon>
        <taxon>Viridiplantae</taxon>
        <taxon>Chlorophyta</taxon>
        <taxon>core chlorophytes</taxon>
        <taxon>Chlorophyceae</taxon>
        <taxon>CS clade</taxon>
        <taxon>Chlamydomonadales</taxon>
        <taxon>Chlamydomonadaceae</taxon>
        <taxon>Chlamydomonas</taxon>
    </lineage>
</organism>
<name>A0A250X0Y0_9CHLO</name>
<dbReference type="SMART" id="SM00220">
    <property type="entry name" value="S_TKc"/>
    <property type="match status" value="1"/>
</dbReference>
<comment type="similarity">
    <text evidence="1">Belongs to the protein kinase superfamily. TKL Ser/Thr protein kinase family.</text>
</comment>
<evidence type="ECO:0000313" key="11">
    <source>
        <dbReference type="Proteomes" id="UP000232323"/>
    </source>
</evidence>
<feature type="region of interest" description="Disordered" evidence="8">
    <location>
        <begin position="425"/>
        <end position="455"/>
    </location>
</feature>
<keyword evidence="5" id="KW-0418">Kinase</keyword>
<dbReference type="PROSITE" id="PS00108">
    <property type="entry name" value="PROTEIN_KINASE_ST"/>
    <property type="match status" value="1"/>
</dbReference>
<evidence type="ECO:0000259" key="9">
    <source>
        <dbReference type="PROSITE" id="PS50011"/>
    </source>
</evidence>
<keyword evidence="3" id="KW-0808">Transferase</keyword>
<evidence type="ECO:0000256" key="1">
    <source>
        <dbReference type="ARBA" id="ARBA00005843"/>
    </source>
</evidence>
<dbReference type="Proteomes" id="UP000232323">
    <property type="component" value="Unassembled WGS sequence"/>
</dbReference>
<sequence length="1041" mass="112187">MVMDGLCGASDDEHEDYNFEYPSHSKAGHLNLRKLQLGHYSAVNSIDANGRTPLIVAVKDCQECTAKQLIMDGAEVSYICANKKAGPGSAIHEATVAKNLSMVSMLVEHGADPFALNCQGVSALDLAMVMGQAELVRMFMTKSLVQTEVNLMVNNSIGEVDWRTFRAVLCDQRSPLQQNLSAADCRGIHSIPRTRLLLLFEKIGDIFMKIPKKATLSPLKAVHSVEYSDSAAVVRISEHPDPSGHVHAWLEANSWNLYCRPTGVQAVQRASFQNFLSFCNESLSANKDNVEVLQTPRLGHASDAVLPSSMQPCGMKQVHTVIHTNSCIPRRFFEADVVKAGQEPKWSRPGIVSAFASGSVDSGLLTSMDSSIGMPGQCRSDGYMPGQCGSDGYMLPPSWESELDVNGIHTSAFVRGSCDSATAAFGHVSGSTQPAPGSPEPVRRQHSQSLSSISRVSSKASMLTTLSGKLAAVPLSPNVSCTLCCDDVDINERDVLGRGAGGRVVSGVFKGMQVAVKLFDELEEDETGDEDDTSSGTLGLELSIMGRLDHPNVLKVYGAGTRPDGIPFLVEERCVCCLASQMYPKGGRTPPLDLSVVLQISLDIASGLKYLHSMDIIHRDLKPDNVLLDARGCAKICDFGLARCKPKSYLSSKRQDVGTVPYMAPECITDYCGKVSTQCDIYSFGIMVGEMLNHTRPWSDVPDKMSVLFQVSFQKLRPPLTEDPLRCPPALRHLLKECVAQEPQDRPSSALLLERLQEVHKNLIDTASLSSSTTPFSAGPSPRRLSMCSFPQLQSCLEQIPERSGSGSQLLKMQNDRLCRFVLDGGNGHLARISCPSSNGHLARISCPSSNGHLARISCPSSNGHLARISCPSSNGHLARISCPSSNGHLARISCPSSNGHLARISCPSSNGHLARISCPSSNGHLARISCPSSNAPLSNLAAASQPSEWLQAASQFGFIEDSLPFTEEEEFDRCSGFGASNQVIRPKMQLLRMRSEGGQPSNAERLEAPSSCCAREGSTEGSRPFISPGDICTKSVSSNY</sequence>
<keyword evidence="2" id="KW-0723">Serine/threonine-protein kinase</keyword>
<dbReference type="AlphaFoldDB" id="A0A250X0Y0"/>
<dbReference type="InterPro" id="IPR002110">
    <property type="entry name" value="Ankyrin_rpt"/>
</dbReference>
<evidence type="ECO:0000256" key="7">
    <source>
        <dbReference type="PROSITE-ProRule" id="PRU10141"/>
    </source>
</evidence>
<dbReference type="InterPro" id="IPR001245">
    <property type="entry name" value="Ser-Thr/Tyr_kinase_cat_dom"/>
</dbReference>
<proteinExistence type="inferred from homology"/>
<dbReference type="EMBL" id="BEGY01000019">
    <property type="protein sequence ID" value="GAX76733.1"/>
    <property type="molecule type" value="Genomic_DNA"/>
</dbReference>
<feature type="region of interest" description="Disordered" evidence="8">
    <location>
        <begin position="995"/>
        <end position="1029"/>
    </location>
</feature>
<dbReference type="SMART" id="SM00248">
    <property type="entry name" value="ANK"/>
    <property type="match status" value="3"/>
</dbReference>
<gene>
    <name evidence="10" type="ORF">CEUSTIGMA_g4180.t1</name>
</gene>
<evidence type="ECO:0000256" key="5">
    <source>
        <dbReference type="ARBA" id="ARBA00022777"/>
    </source>
</evidence>
<evidence type="ECO:0000313" key="10">
    <source>
        <dbReference type="EMBL" id="GAX76733.1"/>
    </source>
</evidence>
<dbReference type="InterPro" id="IPR036770">
    <property type="entry name" value="Ankyrin_rpt-contain_sf"/>
</dbReference>
<dbReference type="PROSITE" id="PS00107">
    <property type="entry name" value="PROTEIN_KINASE_ATP"/>
    <property type="match status" value="1"/>
</dbReference>
<dbReference type="STRING" id="1157962.A0A250X0Y0"/>
<keyword evidence="11" id="KW-1185">Reference proteome</keyword>
<keyword evidence="6 7" id="KW-0067">ATP-binding</keyword>
<evidence type="ECO:0000256" key="2">
    <source>
        <dbReference type="ARBA" id="ARBA00022527"/>
    </source>
</evidence>
<dbReference type="Gene3D" id="1.10.510.10">
    <property type="entry name" value="Transferase(Phosphotransferase) domain 1"/>
    <property type="match status" value="1"/>
</dbReference>
<reference evidence="10 11" key="1">
    <citation type="submission" date="2017-08" db="EMBL/GenBank/DDBJ databases">
        <title>Acidophilic green algal genome provides insights into adaptation to an acidic environment.</title>
        <authorList>
            <person name="Hirooka S."/>
            <person name="Hirose Y."/>
            <person name="Kanesaki Y."/>
            <person name="Higuchi S."/>
            <person name="Fujiwara T."/>
            <person name="Onuma R."/>
            <person name="Era A."/>
            <person name="Ohbayashi R."/>
            <person name="Uzuka A."/>
            <person name="Nozaki H."/>
            <person name="Yoshikawa H."/>
            <person name="Miyagishima S.Y."/>
        </authorList>
    </citation>
    <scope>NUCLEOTIDE SEQUENCE [LARGE SCALE GENOMIC DNA]</scope>
    <source>
        <strain evidence="10 11">NIES-2499</strain>
    </source>
</reference>
<evidence type="ECO:0000256" key="3">
    <source>
        <dbReference type="ARBA" id="ARBA00022679"/>
    </source>
</evidence>
<dbReference type="PANTHER" id="PTHR44329">
    <property type="entry name" value="SERINE/THREONINE-PROTEIN KINASE TNNI3K-RELATED"/>
    <property type="match status" value="1"/>
</dbReference>
<protein>
    <recommendedName>
        <fullName evidence="9">Protein kinase domain-containing protein</fullName>
    </recommendedName>
</protein>
<evidence type="ECO:0000256" key="4">
    <source>
        <dbReference type="ARBA" id="ARBA00022741"/>
    </source>
</evidence>
<accession>A0A250X0Y0</accession>
<feature type="domain" description="Protein kinase" evidence="9">
    <location>
        <begin position="490"/>
        <end position="763"/>
    </location>
</feature>